<proteinExistence type="inferred from homology"/>
<dbReference type="InterPro" id="IPR037192">
    <property type="entry name" value="ERO1-like_sf"/>
</dbReference>
<keyword evidence="5" id="KW-0813">Transport</keyword>
<evidence type="ECO:0000256" key="10">
    <source>
        <dbReference type="ARBA" id="ARBA00022982"/>
    </source>
</evidence>
<keyword evidence="15" id="KW-0676">Redox-active center</keyword>
<protein>
    <recommendedName>
        <fullName evidence="20">Endoplasmic oxidoreductin</fullName>
    </recommendedName>
</protein>
<evidence type="ECO:0000256" key="8">
    <source>
        <dbReference type="ARBA" id="ARBA00022824"/>
    </source>
</evidence>
<dbReference type="SUPFAM" id="SSF110019">
    <property type="entry name" value="ERO1-like"/>
    <property type="match status" value="1"/>
</dbReference>
<keyword evidence="11" id="KW-0560">Oxidoreductase</keyword>
<evidence type="ECO:0000256" key="1">
    <source>
        <dbReference type="ARBA" id="ARBA00001974"/>
    </source>
</evidence>
<dbReference type="PANTHER" id="PTHR12613">
    <property type="entry name" value="ERO1-RELATED"/>
    <property type="match status" value="1"/>
</dbReference>
<name>A0A9P6NCG8_9BASI</name>
<keyword evidence="10" id="KW-0249">Electron transport</keyword>
<reference evidence="18" key="1">
    <citation type="submission" date="2013-11" db="EMBL/GenBank/DDBJ databases">
        <title>Genome sequence of the fusiform rust pathogen reveals effectors for host alternation and coevolution with pine.</title>
        <authorList>
            <consortium name="DOE Joint Genome Institute"/>
            <person name="Smith K."/>
            <person name="Pendleton A."/>
            <person name="Kubisiak T."/>
            <person name="Anderson C."/>
            <person name="Salamov A."/>
            <person name="Aerts A."/>
            <person name="Riley R."/>
            <person name="Clum A."/>
            <person name="Lindquist E."/>
            <person name="Ence D."/>
            <person name="Campbell M."/>
            <person name="Kronenberg Z."/>
            <person name="Feau N."/>
            <person name="Dhillon B."/>
            <person name="Hamelin R."/>
            <person name="Burleigh J."/>
            <person name="Smith J."/>
            <person name="Yandell M."/>
            <person name="Nelson C."/>
            <person name="Grigoriev I."/>
            <person name="Davis J."/>
        </authorList>
    </citation>
    <scope>NUCLEOTIDE SEQUENCE</scope>
    <source>
        <strain evidence="18">G11</strain>
    </source>
</reference>
<evidence type="ECO:0000256" key="9">
    <source>
        <dbReference type="ARBA" id="ARBA00022827"/>
    </source>
</evidence>
<dbReference type="AlphaFoldDB" id="A0A9P6NCG8"/>
<evidence type="ECO:0000256" key="13">
    <source>
        <dbReference type="ARBA" id="ARBA00023157"/>
    </source>
</evidence>
<keyword evidence="8" id="KW-0256">Endoplasmic reticulum</keyword>
<feature type="region of interest" description="Disordered" evidence="16">
    <location>
        <begin position="553"/>
        <end position="590"/>
    </location>
</feature>
<comment type="subunit">
    <text evidence="4">May function both as a monomer and a homodimer.</text>
</comment>
<dbReference type="InterPro" id="IPR007266">
    <property type="entry name" value="Ero1"/>
</dbReference>
<evidence type="ECO:0000256" key="17">
    <source>
        <dbReference type="SAM" id="SignalP"/>
    </source>
</evidence>
<feature type="chain" id="PRO_5040177757" description="Endoplasmic oxidoreductin" evidence="17">
    <location>
        <begin position="26"/>
        <end position="651"/>
    </location>
</feature>
<feature type="region of interest" description="Disordered" evidence="16">
    <location>
        <begin position="528"/>
        <end position="547"/>
    </location>
</feature>
<evidence type="ECO:0000256" key="16">
    <source>
        <dbReference type="SAM" id="MobiDB-lite"/>
    </source>
</evidence>
<feature type="compositionally biased region" description="Polar residues" evidence="16">
    <location>
        <begin position="560"/>
        <end position="576"/>
    </location>
</feature>
<dbReference type="GO" id="GO:0015035">
    <property type="term" value="F:protein-disulfide reductase activity"/>
    <property type="evidence" value="ECO:0007669"/>
    <property type="project" value="InterPro"/>
</dbReference>
<dbReference type="Proteomes" id="UP000886653">
    <property type="component" value="Unassembled WGS sequence"/>
</dbReference>
<feature type="region of interest" description="Disordered" evidence="16">
    <location>
        <begin position="495"/>
        <end position="520"/>
    </location>
</feature>
<keyword evidence="13" id="KW-1015">Disulfide bond</keyword>
<keyword evidence="19" id="KW-1185">Reference proteome</keyword>
<keyword evidence="9" id="KW-0274">FAD</keyword>
<evidence type="ECO:0000256" key="15">
    <source>
        <dbReference type="ARBA" id="ARBA00023284"/>
    </source>
</evidence>
<comment type="cofactor">
    <cofactor evidence="1">
        <name>FAD</name>
        <dbReference type="ChEBI" id="CHEBI:57692"/>
    </cofactor>
</comment>
<evidence type="ECO:0000256" key="4">
    <source>
        <dbReference type="ARBA" id="ARBA00011802"/>
    </source>
</evidence>
<comment type="caution">
    <text evidence="18">The sequence shown here is derived from an EMBL/GenBank/DDBJ whole genome shotgun (WGS) entry which is preliminary data.</text>
</comment>
<evidence type="ECO:0000256" key="14">
    <source>
        <dbReference type="ARBA" id="ARBA00023180"/>
    </source>
</evidence>
<evidence type="ECO:0000256" key="5">
    <source>
        <dbReference type="ARBA" id="ARBA00022448"/>
    </source>
</evidence>
<organism evidence="18 19">
    <name type="scientific">Cronartium quercuum f. sp. fusiforme G11</name>
    <dbReference type="NCBI Taxonomy" id="708437"/>
    <lineage>
        <taxon>Eukaryota</taxon>
        <taxon>Fungi</taxon>
        <taxon>Dikarya</taxon>
        <taxon>Basidiomycota</taxon>
        <taxon>Pucciniomycotina</taxon>
        <taxon>Pucciniomycetes</taxon>
        <taxon>Pucciniales</taxon>
        <taxon>Coleosporiaceae</taxon>
        <taxon>Cronartium</taxon>
    </lineage>
</organism>
<evidence type="ECO:0000256" key="12">
    <source>
        <dbReference type="ARBA" id="ARBA00023136"/>
    </source>
</evidence>
<feature type="compositionally biased region" description="Polar residues" evidence="16">
    <location>
        <begin position="528"/>
        <end position="540"/>
    </location>
</feature>
<dbReference type="EMBL" id="MU167329">
    <property type="protein sequence ID" value="KAG0143052.1"/>
    <property type="molecule type" value="Genomic_DNA"/>
</dbReference>
<keyword evidence="14" id="KW-0325">Glycoprotein</keyword>
<keyword evidence="6" id="KW-0285">Flavoprotein</keyword>
<evidence type="ECO:0000256" key="7">
    <source>
        <dbReference type="ARBA" id="ARBA00022729"/>
    </source>
</evidence>
<dbReference type="PANTHER" id="PTHR12613:SF0">
    <property type="entry name" value="ERO1-LIKE PROTEIN"/>
    <property type="match status" value="1"/>
</dbReference>
<dbReference type="Pfam" id="PF04137">
    <property type="entry name" value="ERO1"/>
    <property type="match status" value="1"/>
</dbReference>
<accession>A0A9P6NCG8</accession>
<evidence type="ECO:0000313" key="18">
    <source>
        <dbReference type="EMBL" id="KAG0143052.1"/>
    </source>
</evidence>
<comment type="similarity">
    <text evidence="3">Belongs to the EROs family.</text>
</comment>
<dbReference type="OrthoDB" id="269384at2759"/>
<keyword evidence="12" id="KW-0472">Membrane</keyword>
<evidence type="ECO:0000256" key="6">
    <source>
        <dbReference type="ARBA" id="ARBA00022630"/>
    </source>
</evidence>
<feature type="signal peptide" evidence="17">
    <location>
        <begin position="1"/>
        <end position="25"/>
    </location>
</feature>
<evidence type="ECO:0000313" key="19">
    <source>
        <dbReference type="Proteomes" id="UP000886653"/>
    </source>
</evidence>
<gene>
    <name evidence="18" type="ORF">CROQUDRAFT_135177</name>
</gene>
<evidence type="ECO:0000256" key="2">
    <source>
        <dbReference type="ARBA" id="ARBA00004367"/>
    </source>
</evidence>
<evidence type="ECO:0008006" key="20">
    <source>
        <dbReference type="Google" id="ProtNLM"/>
    </source>
</evidence>
<evidence type="ECO:0000256" key="11">
    <source>
        <dbReference type="ARBA" id="ARBA00023002"/>
    </source>
</evidence>
<dbReference type="GO" id="GO:0005789">
    <property type="term" value="C:endoplasmic reticulum membrane"/>
    <property type="evidence" value="ECO:0007669"/>
    <property type="project" value="UniProtKB-SubCell"/>
</dbReference>
<sequence>MVQSLKHPLDLFITSLLLTLQISISTSTTLSSSKLSSQQPINPIDPPATLCSQPKGLIEDANCHFETIDELNRRLHSQLNQAVQQPIFRFHKVDLYRQCPFWYEDGACGNRACAVNELDQNDIPKYWRAKELSNLKTANSDQVPFTLTEKPCGPSESDYCVLDDSLPEPSNVVYVDLLANPERFTGYSGESATRIWQAVYQENCFDLVPTNKFQITSPASSLTLPKAFPISNEPSESGILTNPSRTEPVSDQTCLEKRVYYKLLSGLHTSISIHICDEYLDPVSGRWVPNLQCYLTRVGAHPDRLQNLYFAYTLMLRALSKSSNYLRSNRVELCTEDEESDNRTREILDQLINIAQAYPGTFDETSMFAGDQAKTLKEEFKMHFRNVSRIMDCVGCDKCRLWGKLQVTGLGTGLKLLFEYEEGDDQNETFQLTRPELIAFINTLHRLSESLEAVGKFRRLWERRNEDGTLPNPSIDERADSLVSGQAAKAIELKPGLGPRVGPEPVIAPEPEEEVVSQVDTTTEVVDNSLGINSVPASQSDTDKATKTEFKSISIPDAQDTASALVPSQSPPIRNNPSKEDHYNSTTRRRPHFELFSDPTHLMGSTKFLRILVARCKRSCTSWIDDAVSQLKRLVVKNANLRRVKGGKAEL</sequence>
<keyword evidence="7 17" id="KW-0732">Signal</keyword>
<dbReference type="GO" id="GO:0016972">
    <property type="term" value="F:thiol oxidase activity"/>
    <property type="evidence" value="ECO:0007669"/>
    <property type="project" value="InterPro"/>
</dbReference>
<comment type="subcellular location">
    <subcellularLocation>
        <location evidence="2">Endoplasmic reticulum membrane</location>
        <topology evidence="2">Peripheral membrane protein</topology>
        <orientation evidence="2">Lumenal side</orientation>
    </subcellularLocation>
</comment>
<evidence type="ECO:0000256" key="3">
    <source>
        <dbReference type="ARBA" id="ARBA00008277"/>
    </source>
</evidence>
<dbReference type="GO" id="GO:0034975">
    <property type="term" value="P:protein folding in endoplasmic reticulum"/>
    <property type="evidence" value="ECO:0007669"/>
    <property type="project" value="InterPro"/>
</dbReference>
<dbReference type="GO" id="GO:0071949">
    <property type="term" value="F:FAD binding"/>
    <property type="evidence" value="ECO:0007669"/>
    <property type="project" value="InterPro"/>
</dbReference>